<organism evidence="1 2">
    <name type="scientific">Streptomyces globisporus</name>
    <dbReference type="NCBI Taxonomy" id="1908"/>
    <lineage>
        <taxon>Bacteria</taxon>
        <taxon>Bacillati</taxon>
        <taxon>Actinomycetota</taxon>
        <taxon>Actinomycetes</taxon>
        <taxon>Kitasatosporales</taxon>
        <taxon>Streptomycetaceae</taxon>
        <taxon>Streptomyces</taxon>
    </lineage>
</organism>
<reference evidence="1 2" key="1">
    <citation type="submission" date="2018-08" db="EMBL/GenBank/DDBJ databases">
        <title>Streptomyces globisporus 1912-4Crt, whole genome shotgun sequence.</title>
        <authorList>
            <person name="Matselyukh B."/>
        </authorList>
    </citation>
    <scope>NUCLEOTIDE SEQUENCE [LARGE SCALE GENOMIC DNA]</scope>
    <source>
        <strain evidence="1 2">1912-4Crt</strain>
    </source>
</reference>
<sequence>MHIIAIAVRASAGRDSHRHHANNRKKMITAVTEFSVAAHADPTHSLADDNRVTVFDAVTQV</sequence>
<gene>
    <name evidence="1" type="ORF">D3105_01345</name>
</gene>
<proteinExistence type="predicted"/>
<comment type="caution">
    <text evidence="1">The sequence shown here is derived from an EMBL/GenBank/DDBJ whole genome shotgun (WGS) entry which is preliminary data.</text>
</comment>
<accession>A0A423V6W7</accession>
<evidence type="ECO:0000313" key="2">
    <source>
        <dbReference type="Proteomes" id="UP000285596"/>
    </source>
</evidence>
<evidence type="ECO:0000313" key="1">
    <source>
        <dbReference type="EMBL" id="ROV70363.1"/>
    </source>
</evidence>
<protein>
    <submittedName>
        <fullName evidence="1">Uncharacterized protein</fullName>
    </submittedName>
</protein>
<name>A0A423V6W7_STRGL</name>
<dbReference type="Proteomes" id="UP000285596">
    <property type="component" value="Unassembled WGS sequence"/>
</dbReference>
<dbReference type="EMBL" id="QWFA01000003">
    <property type="protein sequence ID" value="ROV70363.1"/>
    <property type="molecule type" value="Genomic_DNA"/>
</dbReference>
<dbReference type="AlphaFoldDB" id="A0A423V6W7"/>